<dbReference type="CDD" id="cd05233">
    <property type="entry name" value="SDR_c"/>
    <property type="match status" value="1"/>
</dbReference>
<dbReference type="PANTHER" id="PTHR42760:SF133">
    <property type="entry name" value="3-OXOACYL-[ACYL-CARRIER-PROTEIN] REDUCTASE"/>
    <property type="match status" value="1"/>
</dbReference>
<proteinExistence type="inferred from homology"/>
<dbReference type="Pfam" id="PF13561">
    <property type="entry name" value="adh_short_C2"/>
    <property type="match status" value="1"/>
</dbReference>
<keyword evidence="2" id="KW-0560">Oxidoreductase</keyword>
<dbReference type="Gene3D" id="3.40.50.720">
    <property type="entry name" value="NAD(P)-binding Rossmann-like Domain"/>
    <property type="match status" value="1"/>
</dbReference>
<protein>
    <submittedName>
        <fullName evidence="3">SDR family oxidoreductase</fullName>
    </submittedName>
</protein>
<sequence>MTCDVAMENEIDQVVGVAIESFGQIDILANIAQGAMGEMRYLEETKPEDTIASFVTGPLQTMLFMQKCLPHMKERHYGRIINTASHSALFGIPGFTPYEMAKGAIMALTRNASQEWGKYGIVTNTFLPVIRTPAYDLSEQGRAAAKTLAEQIPTGRFGTAYEDCAPMLVFLASEGAGYINGQAIGIDGGRFLFA</sequence>
<comment type="similarity">
    <text evidence="1">Belongs to the short-chain dehydrogenases/reductases (SDR) family.</text>
</comment>
<dbReference type="SUPFAM" id="SSF51735">
    <property type="entry name" value="NAD(P)-binding Rossmann-fold domains"/>
    <property type="match status" value="1"/>
</dbReference>
<dbReference type="PRINTS" id="PR00081">
    <property type="entry name" value="GDHRDH"/>
</dbReference>
<reference evidence="3 4" key="1">
    <citation type="journal article" date="2019" name="Int. J. Syst. Evol. Microbiol.">
        <title>The Global Catalogue of Microorganisms (GCM) 10K type strain sequencing project: providing services to taxonomists for standard genome sequencing and annotation.</title>
        <authorList>
            <consortium name="The Broad Institute Genomics Platform"/>
            <consortium name="The Broad Institute Genome Sequencing Center for Infectious Disease"/>
            <person name="Wu L."/>
            <person name="Ma J."/>
        </authorList>
    </citation>
    <scope>NUCLEOTIDE SEQUENCE [LARGE SCALE GENOMIC DNA]</scope>
    <source>
        <strain evidence="3 4">JCM 3272</strain>
    </source>
</reference>
<organism evidence="3 4">
    <name type="scientific">Dactylosporangium salmoneum</name>
    <dbReference type="NCBI Taxonomy" id="53361"/>
    <lineage>
        <taxon>Bacteria</taxon>
        <taxon>Bacillati</taxon>
        <taxon>Actinomycetota</taxon>
        <taxon>Actinomycetes</taxon>
        <taxon>Micromonosporales</taxon>
        <taxon>Micromonosporaceae</taxon>
        <taxon>Dactylosporangium</taxon>
    </lineage>
</organism>
<dbReference type="Proteomes" id="UP001501444">
    <property type="component" value="Unassembled WGS sequence"/>
</dbReference>
<dbReference type="EMBL" id="BAAARV010000050">
    <property type="protein sequence ID" value="GAA2361080.1"/>
    <property type="molecule type" value="Genomic_DNA"/>
</dbReference>
<name>A0ABN3GVX5_9ACTN</name>
<accession>A0ABN3GVX5</accession>
<evidence type="ECO:0000313" key="3">
    <source>
        <dbReference type="EMBL" id="GAA2361080.1"/>
    </source>
</evidence>
<dbReference type="InterPro" id="IPR036291">
    <property type="entry name" value="NAD(P)-bd_dom_sf"/>
</dbReference>
<dbReference type="PANTHER" id="PTHR42760">
    <property type="entry name" value="SHORT-CHAIN DEHYDROGENASES/REDUCTASES FAMILY MEMBER"/>
    <property type="match status" value="1"/>
</dbReference>
<evidence type="ECO:0000256" key="1">
    <source>
        <dbReference type="ARBA" id="ARBA00006484"/>
    </source>
</evidence>
<gene>
    <name evidence="3" type="ORF">GCM10010170_056290</name>
</gene>
<evidence type="ECO:0000313" key="4">
    <source>
        <dbReference type="Proteomes" id="UP001501444"/>
    </source>
</evidence>
<keyword evidence="4" id="KW-1185">Reference proteome</keyword>
<comment type="caution">
    <text evidence="3">The sequence shown here is derived from an EMBL/GenBank/DDBJ whole genome shotgun (WGS) entry which is preliminary data.</text>
</comment>
<dbReference type="InterPro" id="IPR002347">
    <property type="entry name" value="SDR_fam"/>
</dbReference>
<evidence type="ECO:0000256" key="2">
    <source>
        <dbReference type="ARBA" id="ARBA00023002"/>
    </source>
</evidence>